<keyword evidence="1" id="KW-0472">Membrane</keyword>
<sequence>MARAVALRRCISYTKHGGIKQNLVEFWTESCRFSSYMFISLPIILALLMRHIQFPKQENVANMLSLENLTDDDKFHIEALICLAILLALVFLSKKNEDHDKYESKNMRTEKDRSIWLENCIEVIHLPRGSNKKQKDEKIKPLGVQLTTVRITLHRHRTVTITTRSVDSGDILIPDMTRECEKTNQTVCDDHNLPYPKVSHYSSMVGIGSARVNKSISYQKCTDFSTKKLRFKAIGNQIEETVTSVETRTKTVRRATHVKFIPVECIQDILVVEHVGAFSVSQYLALHCNELDRNETLFSLDSNGTHQKERLIGVFPSFDLTYAKCIDLWGLVQEALGWN</sequence>
<name>A0A7S1BN37_9STRA</name>
<dbReference type="EMBL" id="HBFR01026078">
    <property type="protein sequence ID" value="CAD8891551.1"/>
    <property type="molecule type" value="Transcribed_RNA"/>
</dbReference>
<evidence type="ECO:0000313" key="3">
    <source>
        <dbReference type="EMBL" id="CAD8891551.1"/>
    </source>
</evidence>
<gene>
    <name evidence="3" type="ORF">CHYS00102_LOCUS18757</name>
</gene>
<protein>
    <recommendedName>
        <fullName evidence="2">Phosphatidylinositol N-acetylglucosaminyltransferase subunit H conserved domain-containing protein</fullName>
    </recommendedName>
</protein>
<keyword evidence="1" id="KW-0812">Transmembrane</keyword>
<proteinExistence type="predicted"/>
<evidence type="ECO:0000256" key="1">
    <source>
        <dbReference type="SAM" id="Phobius"/>
    </source>
</evidence>
<accession>A0A7S1BN37</accession>
<feature type="domain" description="Phosphatidylinositol N-acetylglucosaminyltransferase subunit H conserved" evidence="2">
    <location>
        <begin position="231"/>
        <end position="289"/>
    </location>
</feature>
<feature type="transmembrane region" description="Helical" evidence="1">
    <location>
        <begin position="36"/>
        <end position="54"/>
    </location>
</feature>
<dbReference type="Pfam" id="PF10181">
    <property type="entry name" value="PIG-H"/>
    <property type="match status" value="1"/>
</dbReference>
<feature type="transmembrane region" description="Helical" evidence="1">
    <location>
        <begin position="74"/>
        <end position="92"/>
    </location>
</feature>
<reference evidence="3" key="1">
    <citation type="submission" date="2021-01" db="EMBL/GenBank/DDBJ databases">
        <authorList>
            <person name="Corre E."/>
            <person name="Pelletier E."/>
            <person name="Niang G."/>
            <person name="Scheremetjew M."/>
            <person name="Finn R."/>
            <person name="Kale V."/>
            <person name="Holt S."/>
            <person name="Cochrane G."/>
            <person name="Meng A."/>
            <person name="Brown T."/>
            <person name="Cohen L."/>
        </authorList>
    </citation>
    <scope>NUCLEOTIDE SEQUENCE</scope>
    <source>
        <strain evidence="3">308</strain>
    </source>
</reference>
<keyword evidence="1" id="KW-1133">Transmembrane helix</keyword>
<evidence type="ECO:0000259" key="2">
    <source>
        <dbReference type="Pfam" id="PF10181"/>
    </source>
</evidence>
<dbReference type="AlphaFoldDB" id="A0A7S1BN37"/>
<organism evidence="3">
    <name type="scientific">Corethron hystrix</name>
    <dbReference type="NCBI Taxonomy" id="216773"/>
    <lineage>
        <taxon>Eukaryota</taxon>
        <taxon>Sar</taxon>
        <taxon>Stramenopiles</taxon>
        <taxon>Ochrophyta</taxon>
        <taxon>Bacillariophyta</taxon>
        <taxon>Coscinodiscophyceae</taxon>
        <taxon>Corethrophycidae</taxon>
        <taxon>Corethrales</taxon>
        <taxon>Corethraceae</taxon>
        <taxon>Corethron</taxon>
    </lineage>
</organism>
<dbReference type="InterPro" id="IPR019328">
    <property type="entry name" value="PIGH-H_dom"/>
</dbReference>